<dbReference type="PANTHER" id="PTHR24305:SF187">
    <property type="entry name" value="P450, PUTATIVE (EUROFUNG)-RELATED"/>
    <property type="match status" value="1"/>
</dbReference>
<dbReference type="PRINTS" id="PR00385">
    <property type="entry name" value="P450"/>
</dbReference>
<dbReference type="InterPro" id="IPR036396">
    <property type="entry name" value="Cyt_P450_sf"/>
</dbReference>
<evidence type="ECO:0008006" key="11">
    <source>
        <dbReference type="Google" id="ProtNLM"/>
    </source>
</evidence>
<dbReference type="OrthoDB" id="6692864at2759"/>
<dbReference type="Pfam" id="PF00067">
    <property type="entry name" value="p450"/>
    <property type="match status" value="1"/>
</dbReference>
<sequence>MSLIHWAGAAGLAGGTSHLAFFIRGEWDGASSTLAAYYMEIEVVVLAIISRQWGLAPWTVLSRFFALNFGYFLGLFGSIIICRAFFHPLRSFPGPPLAKLSTLWSISETVPDFRFHVTVDEAHRRYGDFVRIRPREISINNVDAIRDIHGAGSVCTKGPWYDGSHPAQSLHSTRDKVWHAQRRKIWDRGFTTTALGYYRPRIREHCHDLVTQMSKRVGTPVNVSLWMTYFGFDVISDLTFGKTFNMLKDGTSLPVLSLPRHAIRRCAPWLLGLVPRPPRIGRARDRMGSSEWFSTVLHGRREMSPSPVDLFTFIFETLSETDFLRDAKLAIIAGSDTTSTTLVAVLYLLAKNPDQQRLLQHELDSLAEQSSGEEITFRMLLEAPFLNSCIKETLRLYPVVPGGVQRITPPSGTNIAGRYIPGDTIVSTPTYSLHRDTRYFPNPSSFIPSRWSSSPELITCKGAFYPFLTGPYSCAGKNLAYLEIRMALCSLLSKFSLQFPDGTSREDMATLFDAKGGFRDYFTAHAPDLSLVFELRQ</sequence>
<keyword evidence="3 7" id="KW-0479">Metal-binding</keyword>
<evidence type="ECO:0000313" key="9">
    <source>
        <dbReference type="EMBL" id="OJJ60545.1"/>
    </source>
</evidence>
<dbReference type="VEuPathDB" id="FungiDB:ASPSYDRAFT_1171624"/>
<evidence type="ECO:0000256" key="5">
    <source>
        <dbReference type="ARBA" id="ARBA00023004"/>
    </source>
</evidence>
<evidence type="ECO:0000256" key="6">
    <source>
        <dbReference type="ARBA" id="ARBA00023033"/>
    </source>
</evidence>
<keyword evidence="8" id="KW-1133">Transmembrane helix</keyword>
<dbReference type="AlphaFoldDB" id="A0A1L9TMA5"/>
<gene>
    <name evidence="9" type="ORF">ASPSYDRAFT_1171624</name>
</gene>
<dbReference type="GO" id="GO:0005506">
    <property type="term" value="F:iron ion binding"/>
    <property type="evidence" value="ECO:0007669"/>
    <property type="project" value="InterPro"/>
</dbReference>
<evidence type="ECO:0000256" key="2">
    <source>
        <dbReference type="ARBA" id="ARBA00010617"/>
    </source>
</evidence>
<feature type="transmembrane region" description="Helical" evidence="8">
    <location>
        <begin position="65"/>
        <end position="86"/>
    </location>
</feature>
<keyword evidence="5 7" id="KW-0408">Iron</keyword>
<comment type="similarity">
    <text evidence="2">Belongs to the cytochrome P450 family.</text>
</comment>
<name>A0A1L9TMA5_9EURO</name>
<keyword evidence="7" id="KW-0349">Heme</keyword>
<proteinExistence type="inferred from homology"/>
<keyword evidence="8" id="KW-0472">Membrane</keyword>
<evidence type="ECO:0000256" key="1">
    <source>
        <dbReference type="ARBA" id="ARBA00001971"/>
    </source>
</evidence>
<feature type="transmembrane region" description="Helical" evidence="8">
    <location>
        <begin position="35"/>
        <end position="53"/>
    </location>
</feature>
<reference evidence="10" key="1">
    <citation type="journal article" date="2017" name="Genome Biol.">
        <title>Comparative genomics reveals high biological diversity and specific adaptations in the industrially and medically important fungal genus Aspergillus.</title>
        <authorList>
            <person name="de Vries R.P."/>
            <person name="Riley R."/>
            <person name="Wiebenga A."/>
            <person name="Aguilar-Osorio G."/>
            <person name="Amillis S."/>
            <person name="Uchima C.A."/>
            <person name="Anderluh G."/>
            <person name="Asadollahi M."/>
            <person name="Askin M."/>
            <person name="Barry K."/>
            <person name="Battaglia E."/>
            <person name="Bayram O."/>
            <person name="Benocci T."/>
            <person name="Braus-Stromeyer S.A."/>
            <person name="Caldana C."/>
            <person name="Canovas D."/>
            <person name="Cerqueira G.C."/>
            <person name="Chen F."/>
            <person name="Chen W."/>
            <person name="Choi C."/>
            <person name="Clum A."/>
            <person name="Dos Santos R.A."/>
            <person name="Damasio A.R."/>
            <person name="Diallinas G."/>
            <person name="Emri T."/>
            <person name="Fekete E."/>
            <person name="Flipphi M."/>
            <person name="Freyberg S."/>
            <person name="Gallo A."/>
            <person name="Gournas C."/>
            <person name="Habgood R."/>
            <person name="Hainaut M."/>
            <person name="Harispe M.L."/>
            <person name="Henrissat B."/>
            <person name="Hilden K.S."/>
            <person name="Hope R."/>
            <person name="Hossain A."/>
            <person name="Karabika E."/>
            <person name="Karaffa L."/>
            <person name="Karanyi Z."/>
            <person name="Krasevec N."/>
            <person name="Kuo A."/>
            <person name="Kusch H."/>
            <person name="LaButti K."/>
            <person name="Lagendijk E.L."/>
            <person name="Lapidus A."/>
            <person name="Levasseur A."/>
            <person name="Lindquist E."/>
            <person name="Lipzen A."/>
            <person name="Logrieco A.F."/>
            <person name="MacCabe A."/>
            <person name="Maekelae M.R."/>
            <person name="Malavazi I."/>
            <person name="Melin P."/>
            <person name="Meyer V."/>
            <person name="Mielnichuk N."/>
            <person name="Miskei M."/>
            <person name="Molnar A.P."/>
            <person name="Mule G."/>
            <person name="Ngan C.Y."/>
            <person name="Orejas M."/>
            <person name="Orosz E."/>
            <person name="Ouedraogo J.P."/>
            <person name="Overkamp K.M."/>
            <person name="Park H.-S."/>
            <person name="Perrone G."/>
            <person name="Piumi F."/>
            <person name="Punt P.J."/>
            <person name="Ram A.F."/>
            <person name="Ramon A."/>
            <person name="Rauscher S."/>
            <person name="Record E."/>
            <person name="Riano-Pachon D.M."/>
            <person name="Robert V."/>
            <person name="Roehrig J."/>
            <person name="Ruller R."/>
            <person name="Salamov A."/>
            <person name="Salih N.S."/>
            <person name="Samson R.A."/>
            <person name="Sandor E."/>
            <person name="Sanguinetti M."/>
            <person name="Schuetze T."/>
            <person name="Sepcic K."/>
            <person name="Shelest E."/>
            <person name="Sherlock G."/>
            <person name="Sophianopoulou V."/>
            <person name="Squina F.M."/>
            <person name="Sun H."/>
            <person name="Susca A."/>
            <person name="Todd R.B."/>
            <person name="Tsang A."/>
            <person name="Unkles S.E."/>
            <person name="van de Wiele N."/>
            <person name="van Rossen-Uffink D."/>
            <person name="Oliveira J.V."/>
            <person name="Vesth T.C."/>
            <person name="Visser J."/>
            <person name="Yu J.-H."/>
            <person name="Zhou M."/>
            <person name="Andersen M.R."/>
            <person name="Archer D.B."/>
            <person name="Baker S.E."/>
            <person name="Benoit I."/>
            <person name="Brakhage A.A."/>
            <person name="Braus G.H."/>
            <person name="Fischer R."/>
            <person name="Frisvad J.C."/>
            <person name="Goldman G.H."/>
            <person name="Houbraken J."/>
            <person name="Oakley B."/>
            <person name="Pocsi I."/>
            <person name="Scazzocchio C."/>
            <person name="Seiboth B."/>
            <person name="vanKuyk P.A."/>
            <person name="Wortman J."/>
            <person name="Dyer P.S."/>
            <person name="Grigoriev I.V."/>
        </authorList>
    </citation>
    <scope>NUCLEOTIDE SEQUENCE [LARGE SCALE GENOMIC DNA]</scope>
    <source>
        <strain evidence="10">CBS 593.65</strain>
    </source>
</reference>
<dbReference type="GO" id="GO:0004497">
    <property type="term" value="F:monooxygenase activity"/>
    <property type="evidence" value="ECO:0007669"/>
    <property type="project" value="UniProtKB-KW"/>
</dbReference>
<evidence type="ECO:0000313" key="10">
    <source>
        <dbReference type="Proteomes" id="UP000184356"/>
    </source>
</evidence>
<dbReference type="GO" id="GO:0044550">
    <property type="term" value="P:secondary metabolite biosynthetic process"/>
    <property type="evidence" value="ECO:0007669"/>
    <property type="project" value="UniProtKB-ARBA"/>
</dbReference>
<evidence type="ECO:0000256" key="8">
    <source>
        <dbReference type="SAM" id="Phobius"/>
    </source>
</evidence>
<feature type="binding site" description="axial binding residue" evidence="7">
    <location>
        <position position="474"/>
    </location>
    <ligand>
        <name>heme</name>
        <dbReference type="ChEBI" id="CHEBI:30413"/>
    </ligand>
    <ligandPart>
        <name>Fe</name>
        <dbReference type="ChEBI" id="CHEBI:18248"/>
    </ligandPart>
</feature>
<dbReference type="SUPFAM" id="SSF48264">
    <property type="entry name" value="Cytochrome P450"/>
    <property type="match status" value="1"/>
</dbReference>
<protein>
    <recommendedName>
        <fullName evidence="11">Cytochrome P450 monooxygenase</fullName>
    </recommendedName>
</protein>
<dbReference type="GO" id="GO:0016705">
    <property type="term" value="F:oxidoreductase activity, acting on paired donors, with incorporation or reduction of molecular oxygen"/>
    <property type="evidence" value="ECO:0007669"/>
    <property type="project" value="InterPro"/>
</dbReference>
<dbReference type="InterPro" id="IPR050121">
    <property type="entry name" value="Cytochrome_P450_monoxygenase"/>
</dbReference>
<keyword evidence="4" id="KW-0560">Oxidoreductase</keyword>
<dbReference type="RefSeq" id="XP_040704351.1">
    <property type="nucleotide sequence ID" value="XM_040840258.1"/>
</dbReference>
<evidence type="ECO:0000256" key="7">
    <source>
        <dbReference type="PIRSR" id="PIRSR602401-1"/>
    </source>
</evidence>
<keyword evidence="10" id="KW-1185">Reference proteome</keyword>
<evidence type="ECO:0000256" key="4">
    <source>
        <dbReference type="ARBA" id="ARBA00023002"/>
    </source>
</evidence>
<dbReference type="InterPro" id="IPR002401">
    <property type="entry name" value="Cyt_P450_E_grp-I"/>
</dbReference>
<evidence type="ECO:0000256" key="3">
    <source>
        <dbReference type="ARBA" id="ARBA00022723"/>
    </source>
</evidence>
<dbReference type="CDD" id="cd11061">
    <property type="entry name" value="CYP67-like"/>
    <property type="match status" value="1"/>
</dbReference>
<dbReference type="PRINTS" id="PR00463">
    <property type="entry name" value="EP450I"/>
</dbReference>
<accession>A0A1L9TMA5</accession>
<keyword evidence="8" id="KW-0812">Transmembrane</keyword>
<dbReference type="PANTHER" id="PTHR24305">
    <property type="entry name" value="CYTOCHROME P450"/>
    <property type="match status" value="1"/>
</dbReference>
<keyword evidence="6" id="KW-0503">Monooxygenase</keyword>
<organism evidence="9 10">
    <name type="scientific">Aspergillus sydowii CBS 593.65</name>
    <dbReference type="NCBI Taxonomy" id="1036612"/>
    <lineage>
        <taxon>Eukaryota</taxon>
        <taxon>Fungi</taxon>
        <taxon>Dikarya</taxon>
        <taxon>Ascomycota</taxon>
        <taxon>Pezizomycotina</taxon>
        <taxon>Eurotiomycetes</taxon>
        <taxon>Eurotiomycetidae</taxon>
        <taxon>Eurotiales</taxon>
        <taxon>Aspergillaceae</taxon>
        <taxon>Aspergillus</taxon>
        <taxon>Aspergillus subgen. Nidulantes</taxon>
    </lineage>
</organism>
<dbReference type="STRING" id="1036612.A0A1L9TMA5"/>
<dbReference type="Proteomes" id="UP000184356">
    <property type="component" value="Unassembled WGS sequence"/>
</dbReference>
<dbReference type="Gene3D" id="1.10.630.10">
    <property type="entry name" value="Cytochrome P450"/>
    <property type="match status" value="1"/>
</dbReference>
<dbReference type="GeneID" id="63756331"/>
<dbReference type="GO" id="GO:0020037">
    <property type="term" value="F:heme binding"/>
    <property type="evidence" value="ECO:0007669"/>
    <property type="project" value="InterPro"/>
</dbReference>
<dbReference type="InterPro" id="IPR001128">
    <property type="entry name" value="Cyt_P450"/>
</dbReference>
<dbReference type="EMBL" id="KV878584">
    <property type="protein sequence ID" value="OJJ60545.1"/>
    <property type="molecule type" value="Genomic_DNA"/>
</dbReference>
<comment type="cofactor">
    <cofactor evidence="1 7">
        <name>heme</name>
        <dbReference type="ChEBI" id="CHEBI:30413"/>
    </cofactor>
</comment>